<dbReference type="InterPro" id="IPR004244">
    <property type="entry name" value="Transposase_22"/>
</dbReference>
<dbReference type="PANTHER" id="PTHR11505">
    <property type="entry name" value="L1 TRANSPOSABLE ELEMENT-RELATED"/>
    <property type="match status" value="1"/>
</dbReference>
<feature type="compositionally biased region" description="Basic and acidic residues" evidence="1">
    <location>
        <begin position="195"/>
        <end position="204"/>
    </location>
</feature>
<feature type="compositionally biased region" description="Polar residues" evidence="1">
    <location>
        <begin position="205"/>
        <end position="221"/>
    </location>
</feature>
<reference evidence="2" key="1">
    <citation type="journal article" date="2022" name="bioRxiv">
        <title>Sequencing and chromosome-scale assembly of the giantPleurodeles waltlgenome.</title>
        <authorList>
            <person name="Brown T."/>
            <person name="Elewa A."/>
            <person name="Iarovenko S."/>
            <person name="Subramanian E."/>
            <person name="Araus A.J."/>
            <person name="Petzold A."/>
            <person name="Susuki M."/>
            <person name="Suzuki K.-i.T."/>
            <person name="Hayashi T."/>
            <person name="Toyoda A."/>
            <person name="Oliveira C."/>
            <person name="Osipova E."/>
            <person name="Leigh N.D."/>
            <person name="Simon A."/>
            <person name="Yun M.H."/>
        </authorList>
    </citation>
    <scope>NUCLEOTIDE SEQUENCE</scope>
    <source>
        <strain evidence="2">20211129_DDA</strain>
        <tissue evidence="2">Liver</tissue>
    </source>
</reference>
<dbReference type="Gene3D" id="3.30.70.1820">
    <property type="entry name" value="L1 transposable element, RRM domain"/>
    <property type="match status" value="1"/>
</dbReference>
<dbReference type="EMBL" id="JANPWB010000006">
    <property type="protein sequence ID" value="KAJ1181788.1"/>
    <property type="molecule type" value="Genomic_DNA"/>
</dbReference>
<keyword evidence="3" id="KW-1185">Reference proteome</keyword>
<accession>A0AAV7TYS4</accession>
<protein>
    <submittedName>
        <fullName evidence="2">Uncharacterized protein</fullName>
    </submittedName>
</protein>
<evidence type="ECO:0000313" key="2">
    <source>
        <dbReference type="EMBL" id="KAJ1181788.1"/>
    </source>
</evidence>
<dbReference type="Proteomes" id="UP001066276">
    <property type="component" value="Chromosome 3_2"/>
</dbReference>
<evidence type="ECO:0000256" key="1">
    <source>
        <dbReference type="SAM" id="MobiDB-lite"/>
    </source>
</evidence>
<organism evidence="2 3">
    <name type="scientific">Pleurodeles waltl</name>
    <name type="common">Iberian ribbed newt</name>
    <dbReference type="NCBI Taxonomy" id="8319"/>
    <lineage>
        <taxon>Eukaryota</taxon>
        <taxon>Metazoa</taxon>
        <taxon>Chordata</taxon>
        <taxon>Craniata</taxon>
        <taxon>Vertebrata</taxon>
        <taxon>Euteleostomi</taxon>
        <taxon>Amphibia</taxon>
        <taxon>Batrachia</taxon>
        <taxon>Caudata</taxon>
        <taxon>Salamandroidea</taxon>
        <taxon>Salamandridae</taxon>
        <taxon>Pleurodelinae</taxon>
        <taxon>Pleurodeles</taxon>
    </lineage>
</organism>
<gene>
    <name evidence="2" type="ORF">NDU88_006987</name>
</gene>
<evidence type="ECO:0000313" key="3">
    <source>
        <dbReference type="Proteomes" id="UP001066276"/>
    </source>
</evidence>
<proteinExistence type="predicted"/>
<name>A0AAV7TYS4_PLEWA</name>
<feature type="region of interest" description="Disordered" evidence="1">
    <location>
        <begin position="194"/>
        <end position="228"/>
    </location>
</feature>
<comment type="caution">
    <text evidence="2">The sequence shown here is derived from an EMBL/GenBank/DDBJ whole genome shotgun (WGS) entry which is preliminary data.</text>
</comment>
<dbReference type="AlphaFoldDB" id="A0AAV7TYS4"/>
<sequence length="228" mass="26365">MQTINSRITDIESHLDKTPDTSHDIWYVQQKMTDIEDRSRRNNLKIIGHLEQIEKDDMLGFVTNLIPTLINITVTVPLEFQRAHCISSRTSDRSTNPRHTLACCLRHQQARQIITVARKHGPYAYDKEKKQVIITADFSAPTNLKKKQFLHLRSRLKKRDIKYGLLEPPTVIVTFQGKTKENFDLHNLESFLNDLDNKDSEMEQKSSSPPRIKEPSTSTTPDDADQEE</sequence>